<evidence type="ECO:0000313" key="2">
    <source>
        <dbReference type="Proteomes" id="UP001149165"/>
    </source>
</evidence>
<dbReference type="Proteomes" id="UP001149165">
    <property type="component" value="Unassembled WGS sequence"/>
</dbReference>
<sequence length="61" mass="6906">MTTIPSYRDSYDTSSAITKTIGLICETLQVISSLNNDLNTIKGLPDEIRRDYENTERPLDI</sequence>
<organism evidence="1 2">
    <name type="scientific">Penicillium angulare</name>
    <dbReference type="NCBI Taxonomy" id="116970"/>
    <lineage>
        <taxon>Eukaryota</taxon>
        <taxon>Fungi</taxon>
        <taxon>Dikarya</taxon>
        <taxon>Ascomycota</taxon>
        <taxon>Pezizomycotina</taxon>
        <taxon>Eurotiomycetes</taxon>
        <taxon>Eurotiomycetidae</taxon>
        <taxon>Eurotiales</taxon>
        <taxon>Aspergillaceae</taxon>
        <taxon>Penicillium</taxon>
    </lineage>
</organism>
<accession>A0A9W9FJ77</accession>
<comment type="caution">
    <text evidence="1">The sequence shown here is derived from an EMBL/GenBank/DDBJ whole genome shotgun (WGS) entry which is preliminary data.</text>
</comment>
<protein>
    <submittedName>
        <fullName evidence="1">Uncharacterized protein</fullName>
    </submittedName>
</protein>
<name>A0A9W9FJ77_9EURO</name>
<reference evidence="1" key="1">
    <citation type="submission" date="2022-11" db="EMBL/GenBank/DDBJ databases">
        <authorList>
            <person name="Petersen C."/>
        </authorList>
    </citation>
    <scope>NUCLEOTIDE SEQUENCE</scope>
    <source>
        <strain evidence="1">IBT 30069</strain>
    </source>
</reference>
<evidence type="ECO:0000313" key="1">
    <source>
        <dbReference type="EMBL" id="KAJ5101157.1"/>
    </source>
</evidence>
<keyword evidence="2" id="KW-1185">Reference proteome</keyword>
<dbReference type="EMBL" id="JAPQKH010000004">
    <property type="protein sequence ID" value="KAJ5101157.1"/>
    <property type="molecule type" value="Genomic_DNA"/>
</dbReference>
<gene>
    <name evidence="1" type="ORF">N7456_007209</name>
</gene>
<dbReference type="AlphaFoldDB" id="A0A9W9FJ77"/>
<proteinExistence type="predicted"/>
<reference evidence="1" key="2">
    <citation type="journal article" date="2023" name="IMA Fungus">
        <title>Comparative genomic study of the Penicillium genus elucidates a diverse pangenome and 15 lateral gene transfer events.</title>
        <authorList>
            <person name="Petersen C."/>
            <person name="Sorensen T."/>
            <person name="Nielsen M.R."/>
            <person name="Sondergaard T.E."/>
            <person name="Sorensen J.L."/>
            <person name="Fitzpatrick D.A."/>
            <person name="Frisvad J.C."/>
            <person name="Nielsen K.L."/>
        </authorList>
    </citation>
    <scope>NUCLEOTIDE SEQUENCE</scope>
    <source>
        <strain evidence="1">IBT 30069</strain>
    </source>
</reference>